<evidence type="ECO:0000256" key="5">
    <source>
        <dbReference type="HAMAP-Rule" id="MF_02033"/>
    </source>
</evidence>
<dbReference type="Pfam" id="PF14450">
    <property type="entry name" value="FtsA"/>
    <property type="match status" value="1"/>
</dbReference>
<dbReference type="InterPro" id="IPR050696">
    <property type="entry name" value="FtsA/MreB"/>
</dbReference>
<dbReference type="CDD" id="cd24048">
    <property type="entry name" value="ASKHA_NBD_FtsA"/>
    <property type="match status" value="1"/>
</dbReference>
<dbReference type="PANTHER" id="PTHR32432">
    <property type="entry name" value="CELL DIVISION PROTEIN FTSA-RELATED"/>
    <property type="match status" value="1"/>
</dbReference>
<evidence type="ECO:0000256" key="4">
    <source>
        <dbReference type="ARBA" id="ARBA00023306"/>
    </source>
</evidence>
<dbReference type="STRING" id="1499967.U27_04301"/>
<dbReference type="PIRSF" id="PIRSF003101">
    <property type="entry name" value="FtsA"/>
    <property type="match status" value="1"/>
</dbReference>
<proteinExistence type="inferred from homology"/>
<dbReference type="Gene3D" id="3.30.1490.110">
    <property type="match status" value="1"/>
</dbReference>
<evidence type="ECO:0000256" key="2">
    <source>
        <dbReference type="ARBA" id="ARBA00022618"/>
    </source>
</evidence>
<dbReference type="InterPro" id="IPR003494">
    <property type="entry name" value="SHS2_FtsA"/>
</dbReference>
<dbReference type="NCBIfam" id="TIGR01174">
    <property type="entry name" value="ftsA"/>
    <property type="match status" value="1"/>
</dbReference>
<dbReference type="AlphaFoldDB" id="A0A081BYD1"/>
<dbReference type="EMBL" id="DF820465">
    <property type="protein sequence ID" value="GAK57336.1"/>
    <property type="molecule type" value="Genomic_DNA"/>
</dbReference>
<dbReference type="NCBIfam" id="NF007009">
    <property type="entry name" value="PRK09472.1"/>
    <property type="match status" value="1"/>
</dbReference>
<comment type="function">
    <text evidence="5 6">Cell division protein that is involved in the assembly of the Z ring. May serve as a membrane anchor for the Z ring.</text>
</comment>
<dbReference type="HAMAP" id="MF_02033">
    <property type="entry name" value="FtsA"/>
    <property type="match status" value="1"/>
</dbReference>
<protein>
    <recommendedName>
        <fullName evidence="5 6">Cell division protein FtsA</fullName>
    </recommendedName>
</protein>
<evidence type="ECO:0000256" key="6">
    <source>
        <dbReference type="PIRNR" id="PIRNR003101"/>
    </source>
</evidence>
<comment type="subcellular location">
    <subcellularLocation>
        <location evidence="5">Cell membrane</location>
        <topology evidence="5">Peripheral membrane protein</topology>
        <orientation evidence="5">Cytoplasmic side</orientation>
    </subcellularLocation>
    <text evidence="5">Localizes to the Z ring in an FtsZ-dependent manner. Targeted to the membrane through a conserved C-terminal amphipathic helix.</text>
</comment>
<evidence type="ECO:0000256" key="3">
    <source>
        <dbReference type="ARBA" id="ARBA00023136"/>
    </source>
</evidence>
<keyword evidence="2 5" id="KW-0132">Cell division</keyword>
<dbReference type="GO" id="GO:0009898">
    <property type="term" value="C:cytoplasmic side of plasma membrane"/>
    <property type="evidence" value="ECO:0007669"/>
    <property type="project" value="UniProtKB-UniRule"/>
</dbReference>
<organism evidence="8 9">
    <name type="scientific">Vecturithrix granuli</name>
    <dbReference type="NCBI Taxonomy" id="1499967"/>
    <lineage>
        <taxon>Bacteria</taxon>
        <taxon>Candidatus Moduliflexota</taxon>
        <taxon>Candidatus Vecturitrichia</taxon>
        <taxon>Candidatus Vecturitrichales</taxon>
        <taxon>Candidatus Vecturitrichaceae</taxon>
        <taxon>Candidatus Vecturithrix</taxon>
    </lineage>
</organism>
<feature type="domain" description="SHS2" evidence="7">
    <location>
        <begin position="9"/>
        <end position="197"/>
    </location>
</feature>
<dbReference type="PANTHER" id="PTHR32432:SF4">
    <property type="entry name" value="CELL DIVISION PROTEIN FTSA"/>
    <property type="match status" value="1"/>
</dbReference>
<reference evidence="8 9" key="1">
    <citation type="journal article" date="2015" name="PeerJ">
        <title>First genomic representation of candidate bacterial phylum KSB3 points to enhanced environmental sensing as a trigger of wastewater bulking.</title>
        <authorList>
            <person name="Sekiguchi Y."/>
            <person name="Ohashi A."/>
            <person name="Parks D.H."/>
            <person name="Yamauchi T."/>
            <person name="Tyson G.W."/>
            <person name="Hugenholtz P."/>
        </authorList>
    </citation>
    <scope>NUCLEOTIDE SEQUENCE [LARGE SCALE GENOMIC DNA]</scope>
</reference>
<evidence type="ECO:0000313" key="8">
    <source>
        <dbReference type="EMBL" id="GAK57336.1"/>
    </source>
</evidence>
<dbReference type="Pfam" id="PF02491">
    <property type="entry name" value="SHS2_FTSA"/>
    <property type="match status" value="1"/>
</dbReference>
<dbReference type="eggNOG" id="COG0849">
    <property type="taxonomic scope" value="Bacteria"/>
</dbReference>
<evidence type="ECO:0000256" key="1">
    <source>
        <dbReference type="ARBA" id="ARBA00022475"/>
    </source>
</evidence>
<gene>
    <name evidence="5" type="primary">ftsA</name>
    <name evidence="8" type="ORF">U27_04301</name>
</gene>
<evidence type="ECO:0000313" key="9">
    <source>
        <dbReference type="Proteomes" id="UP000030661"/>
    </source>
</evidence>
<dbReference type="GO" id="GO:0032153">
    <property type="term" value="C:cell division site"/>
    <property type="evidence" value="ECO:0007669"/>
    <property type="project" value="UniProtKB-UniRule"/>
</dbReference>
<dbReference type="InterPro" id="IPR043129">
    <property type="entry name" value="ATPase_NBD"/>
</dbReference>
<sequence length="414" mass="44480">MAVKQGSIIAGLDVGTTKICAIVGEVNDDNRIDIIGIGSAPSRGLRKGVVVNIEGTVRSIEKAIKEAELMAGVDLNTVFVGIAGSHIKGINSRGVVAVSGKTKEISKHDIDRAIDAARAVAIPVDREVLHILPQEYIIDDQDGIIEPLGMSGVRLEVEVHIITAAVTSAQNLIKSVKRAGLDIEDIVLEQFASSKAALTPQEKEIGAVLIDIGGGTTDVIVFVHGKVRHTSVLGLGGNHVTNDIAVGLRTPTGEAERIKCRYGCACTDLVEEDETIEVPSVGGRKPRVLSRQVLSEIIEPRMEEIFTLVKNDLKHIGYDETLLAAGVVVTGGAAIMKGVPELAERIFDLPVRRGMPTNIGGLVDVVNSPIYSTGVGLVQYGMEFDSLNTFQKTNEDHLFPKILARMKQWFKEFF</sequence>
<accession>A0A081BYD1</accession>
<dbReference type="SUPFAM" id="SSF53067">
    <property type="entry name" value="Actin-like ATPase domain"/>
    <property type="match status" value="2"/>
</dbReference>
<dbReference type="GO" id="GO:0043093">
    <property type="term" value="P:FtsZ-dependent cytokinesis"/>
    <property type="evidence" value="ECO:0007669"/>
    <property type="project" value="UniProtKB-UniRule"/>
</dbReference>
<dbReference type="Proteomes" id="UP000030661">
    <property type="component" value="Unassembled WGS sequence"/>
</dbReference>
<name>A0A081BYD1_VECG1</name>
<keyword evidence="3 5" id="KW-0472">Membrane</keyword>
<dbReference type="Gene3D" id="3.30.420.40">
    <property type="match status" value="2"/>
</dbReference>
<keyword evidence="1 5" id="KW-1003">Cell membrane</keyword>
<dbReference type="InterPro" id="IPR020823">
    <property type="entry name" value="Cell_div_FtsA"/>
</dbReference>
<evidence type="ECO:0000259" key="7">
    <source>
        <dbReference type="SMART" id="SM00842"/>
    </source>
</evidence>
<dbReference type="HOGENOM" id="CLU_037850_3_2_0"/>
<keyword evidence="9" id="KW-1185">Reference proteome</keyword>
<keyword evidence="4 5" id="KW-0131">Cell cycle</keyword>
<comment type="similarity">
    <text evidence="5 6">Belongs to the FtsA/MreB family.</text>
</comment>
<dbReference type="SMART" id="SM00842">
    <property type="entry name" value="FtsA"/>
    <property type="match status" value="1"/>
</dbReference>
<comment type="subunit">
    <text evidence="5">Self-interacts. Interacts with FtsZ.</text>
</comment>